<dbReference type="SUPFAM" id="SSF56349">
    <property type="entry name" value="DNA breaking-rejoining enzymes"/>
    <property type="match status" value="1"/>
</dbReference>
<organism evidence="8 9">
    <name type="scientific">Sphingopyxis indica</name>
    <dbReference type="NCBI Taxonomy" id="436663"/>
    <lineage>
        <taxon>Bacteria</taxon>
        <taxon>Pseudomonadati</taxon>
        <taxon>Pseudomonadota</taxon>
        <taxon>Alphaproteobacteria</taxon>
        <taxon>Sphingomonadales</taxon>
        <taxon>Sphingomonadaceae</taxon>
        <taxon>Sphingopyxis</taxon>
    </lineage>
</organism>
<evidence type="ECO:0000256" key="2">
    <source>
        <dbReference type="ARBA" id="ARBA00022908"/>
    </source>
</evidence>
<protein>
    <submittedName>
        <fullName evidence="8">Phage integrase family protein</fullName>
    </submittedName>
</protein>
<evidence type="ECO:0000313" key="9">
    <source>
        <dbReference type="Proteomes" id="UP000198339"/>
    </source>
</evidence>
<dbReference type="GO" id="GO:0006310">
    <property type="term" value="P:DNA recombination"/>
    <property type="evidence" value="ECO:0007669"/>
    <property type="project" value="UniProtKB-KW"/>
</dbReference>
<feature type="domain" description="Tyr recombinase" evidence="6">
    <location>
        <begin position="342"/>
        <end position="562"/>
    </location>
</feature>
<comment type="similarity">
    <text evidence="1">Belongs to the 'phage' integrase family.</text>
</comment>
<dbReference type="OrthoDB" id="9784724at2"/>
<evidence type="ECO:0000259" key="7">
    <source>
        <dbReference type="PROSITE" id="PS51900"/>
    </source>
</evidence>
<accession>A0A239E3A8</accession>
<dbReference type="Pfam" id="PF00589">
    <property type="entry name" value="Phage_integrase"/>
    <property type="match status" value="1"/>
</dbReference>
<evidence type="ECO:0000256" key="4">
    <source>
        <dbReference type="ARBA" id="ARBA00023172"/>
    </source>
</evidence>
<dbReference type="AlphaFoldDB" id="A0A239E3A8"/>
<gene>
    <name evidence="8" type="ORF">SAMN06295955_101562</name>
</gene>
<reference evidence="8 9" key="1">
    <citation type="submission" date="2017-06" db="EMBL/GenBank/DDBJ databases">
        <authorList>
            <person name="Kim H.J."/>
            <person name="Triplett B.A."/>
        </authorList>
    </citation>
    <scope>NUCLEOTIDE SEQUENCE [LARGE SCALE GENOMIC DNA]</scope>
    <source>
        <strain evidence="8 9">DS15</strain>
    </source>
</reference>
<dbReference type="PANTHER" id="PTHR30349:SF41">
    <property type="entry name" value="INTEGRASE_RECOMBINASE PROTEIN MJ0367-RELATED"/>
    <property type="match status" value="1"/>
</dbReference>
<evidence type="ECO:0000259" key="6">
    <source>
        <dbReference type="PROSITE" id="PS51898"/>
    </source>
</evidence>
<dbReference type="PANTHER" id="PTHR30349">
    <property type="entry name" value="PHAGE INTEGRASE-RELATED"/>
    <property type="match status" value="1"/>
</dbReference>
<dbReference type="Pfam" id="PF20172">
    <property type="entry name" value="DUF6538"/>
    <property type="match status" value="1"/>
</dbReference>
<dbReference type="GO" id="GO:0015074">
    <property type="term" value="P:DNA integration"/>
    <property type="evidence" value="ECO:0007669"/>
    <property type="project" value="UniProtKB-KW"/>
</dbReference>
<feature type="domain" description="Core-binding (CB)" evidence="7">
    <location>
        <begin position="223"/>
        <end position="313"/>
    </location>
</feature>
<dbReference type="InterPro" id="IPR046668">
    <property type="entry name" value="DUF6538"/>
</dbReference>
<dbReference type="PROSITE" id="PS51900">
    <property type="entry name" value="CB"/>
    <property type="match status" value="1"/>
</dbReference>
<evidence type="ECO:0000313" key="8">
    <source>
        <dbReference type="EMBL" id="SNS38778.1"/>
    </source>
</evidence>
<keyword evidence="3 5" id="KW-0238">DNA-binding</keyword>
<evidence type="ECO:0000256" key="1">
    <source>
        <dbReference type="ARBA" id="ARBA00008857"/>
    </source>
</evidence>
<dbReference type="EMBL" id="FZPA01000001">
    <property type="protein sequence ID" value="SNS38778.1"/>
    <property type="molecule type" value="Genomic_DNA"/>
</dbReference>
<keyword evidence="2" id="KW-0229">DNA integration</keyword>
<dbReference type="GO" id="GO:0003677">
    <property type="term" value="F:DNA binding"/>
    <property type="evidence" value="ECO:0007669"/>
    <property type="project" value="UniProtKB-UniRule"/>
</dbReference>
<dbReference type="PROSITE" id="PS51898">
    <property type="entry name" value="TYR_RECOMBINASE"/>
    <property type="match status" value="1"/>
</dbReference>
<dbReference type="InterPro" id="IPR010998">
    <property type="entry name" value="Integrase_recombinase_N"/>
</dbReference>
<dbReference type="InterPro" id="IPR013762">
    <property type="entry name" value="Integrase-like_cat_sf"/>
</dbReference>
<dbReference type="Proteomes" id="UP000198339">
    <property type="component" value="Unassembled WGS sequence"/>
</dbReference>
<name>A0A239E3A8_9SPHN</name>
<proteinExistence type="inferred from homology"/>
<dbReference type="RefSeq" id="WP_089214424.1">
    <property type="nucleotide sequence ID" value="NZ_FZPA01000001.1"/>
</dbReference>
<dbReference type="InterPro" id="IPR002104">
    <property type="entry name" value="Integrase_catalytic"/>
</dbReference>
<dbReference type="Gene3D" id="1.10.150.130">
    <property type="match status" value="1"/>
</dbReference>
<dbReference type="InterPro" id="IPR050090">
    <property type="entry name" value="Tyrosine_recombinase_XerCD"/>
</dbReference>
<dbReference type="InterPro" id="IPR044068">
    <property type="entry name" value="CB"/>
</dbReference>
<dbReference type="Gene3D" id="1.10.443.10">
    <property type="entry name" value="Intergrase catalytic core"/>
    <property type="match status" value="1"/>
</dbReference>
<evidence type="ECO:0000256" key="5">
    <source>
        <dbReference type="PROSITE-ProRule" id="PRU01248"/>
    </source>
</evidence>
<keyword evidence="9" id="KW-1185">Reference proteome</keyword>
<dbReference type="InterPro" id="IPR011010">
    <property type="entry name" value="DNA_brk_join_enz"/>
</dbReference>
<evidence type="ECO:0000256" key="3">
    <source>
        <dbReference type="ARBA" id="ARBA00023125"/>
    </source>
</evidence>
<sequence length="579" mass="63902">MAQVQHLSIRQGVYYYARRVPSEVLDRPTMHDAIFDGKAMYRVSLRTKDRSLALQRFQQEDAKFCAKVALVIGSRVSEPVISSEVGPRGVPRQLTAGILNQVEADLAESSFRRWRRLHAVAELGEREREEFQREMDLREQEAESIRAILIDGEVSRDPRLPDIADAAARIAIENNLDVNSAGAMAALRSAVRKGMLAGERRVDELLRNGAGSLVQSEEQASFPKLQEVIDVYMASKDRPRTIAEIREVGSALVALVGNVSVADVKSSHIRNFLKGQAARQVGGKDPQSVVRPLSRATLQKKLALIRAAFAYSIERDELQIANPASGIDVTVFAQTASTAAMPDKRPFSLGELQKIFAHPWFTGCASVRDIYAPGSHRLDGMHYWVPVVAALTGMRAGELGGLRVDEVAFDDQYPHIVVQSNEFRPTKTGKSRRVPILDALAEIGFCDWVENARRSGRARLFDDWLPPRKAASTTGEASWSNGAVIRAFNRNVVPTTLQKAADGRARLDVTFHSFRGAFKSMLGLQRHALPSNFINEVIGHAKSALDERYVGVIPIDETYPAMKACAYSGLTLPRLPTVA</sequence>
<keyword evidence="4" id="KW-0233">DNA recombination</keyword>